<sequence>MAARLDVPYAVLKEARDRWDAGADELDGAWRRLAKASPSHLSAEVTAAVKAFREPWADELKAAGEQAQGYADEFVFFHRMVVIVDQAHAERLRSLLPWAEHDAAVTDR</sequence>
<gene>
    <name evidence="1" type="ORF">GCM10009788_56370</name>
</gene>
<dbReference type="RefSeq" id="WP_141003753.1">
    <property type="nucleotide sequence ID" value="NZ_BAAAOR010000047.1"/>
</dbReference>
<protein>
    <submittedName>
        <fullName evidence="1">Uncharacterized protein</fullName>
    </submittedName>
</protein>
<proteinExistence type="predicted"/>
<reference evidence="1 2" key="1">
    <citation type="journal article" date="2019" name="Int. J. Syst. Evol. Microbiol.">
        <title>The Global Catalogue of Microorganisms (GCM) 10K type strain sequencing project: providing services to taxonomists for standard genome sequencing and annotation.</title>
        <authorList>
            <consortium name="The Broad Institute Genomics Platform"/>
            <consortium name="The Broad Institute Genome Sequencing Center for Infectious Disease"/>
            <person name="Wu L."/>
            <person name="Ma J."/>
        </authorList>
    </citation>
    <scope>NUCLEOTIDE SEQUENCE [LARGE SCALE GENOMIC DNA]</scope>
    <source>
        <strain evidence="1 2">JCM 14942</strain>
    </source>
</reference>
<accession>A0ABN2BV55</accession>
<name>A0ABN2BV55_9ACTN</name>
<dbReference type="Proteomes" id="UP001500842">
    <property type="component" value="Unassembled WGS sequence"/>
</dbReference>
<keyword evidence="2" id="KW-1185">Reference proteome</keyword>
<evidence type="ECO:0000313" key="1">
    <source>
        <dbReference type="EMBL" id="GAA1546943.1"/>
    </source>
</evidence>
<dbReference type="EMBL" id="BAAAOR010000047">
    <property type="protein sequence ID" value="GAA1546943.1"/>
    <property type="molecule type" value="Genomic_DNA"/>
</dbReference>
<evidence type="ECO:0000313" key="2">
    <source>
        <dbReference type="Proteomes" id="UP001500842"/>
    </source>
</evidence>
<comment type="caution">
    <text evidence="1">The sequence shown here is derived from an EMBL/GenBank/DDBJ whole genome shotgun (WGS) entry which is preliminary data.</text>
</comment>
<organism evidence="1 2">
    <name type="scientific">Nocardioides humi</name>
    <dbReference type="NCBI Taxonomy" id="449461"/>
    <lineage>
        <taxon>Bacteria</taxon>
        <taxon>Bacillati</taxon>
        <taxon>Actinomycetota</taxon>
        <taxon>Actinomycetes</taxon>
        <taxon>Propionibacteriales</taxon>
        <taxon>Nocardioidaceae</taxon>
        <taxon>Nocardioides</taxon>
    </lineage>
</organism>